<comment type="similarity">
    <text evidence="3 11">Belongs to the glycosyltransferase 7 family.</text>
</comment>
<dbReference type="GO" id="GO:0005975">
    <property type="term" value="P:carbohydrate metabolic process"/>
    <property type="evidence" value="ECO:0007669"/>
    <property type="project" value="InterPro"/>
</dbReference>
<organism evidence="14 15">
    <name type="scientific">Biomphalaria pfeifferi</name>
    <name type="common">Bloodfluke planorb</name>
    <name type="synonym">Freshwater snail</name>
    <dbReference type="NCBI Taxonomy" id="112525"/>
    <lineage>
        <taxon>Eukaryota</taxon>
        <taxon>Metazoa</taxon>
        <taxon>Spiralia</taxon>
        <taxon>Lophotrochozoa</taxon>
        <taxon>Mollusca</taxon>
        <taxon>Gastropoda</taxon>
        <taxon>Heterobranchia</taxon>
        <taxon>Euthyneura</taxon>
        <taxon>Panpulmonata</taxon>
        <taxon>Hygrophila</taxon>
        <taxon>Lymnaeoidea</taxon>
        <taxon>Planorbidae</taxon>
        <taxon>Biomphalaria</taxon>
    </lineage>
</organism>
<dbReference type="EMBL" id="JASAOG010000179">
    <property type="protein sequence ID" value="KAK0045527.1"/>
    <property type="molecule type" value="Genomic_DNA"/>
</dbReference>
<evidence type="ECO:0000256" key="8">
    <source>
        <dbReference type="ARBA" id="ARBA00022989"/>
    </source>
</evidence>
<dbReference type="PANTHER" id="PTHR19300">
    <property type="entry name" value="BETA-1,4-GALACTOSYLTRANSFERASE"/>
    <property type="match status" value="1"/>
</dbReference>
<comment type="function">
    <text evidence="11">Catalyses the transfer of galactose onto proteins or lipids.</text>
</comment>
<dbReference type="PRINTS" id="PR02050">
    <property type="entry name" value="B14GALTRFASE"/>
</dbReference>
<dbReference type="GO" id="GO:0006688">
    <property type="term" value="P:glycosphingolipid biosynthetic process"/>
    <property type="evidence" value="ECO:0007669"/>
    <property type="project" value="TreeGrafter"/>
</dbReference>
<comment type="pathway">
    <text evidence="2 11">Protein modification; protein glycosylation.</text>
</comment>
<comment type="subcellular location">
    <subcellularLocation>
        <location evidence="1">Membrane</location>
        <topology evidence="1">Single-pass type II membrane protein</topology>
    </subcellularLocation>
</comment>
<dbReference type="Pfam" id="PF02709">
    <property type="entry name" value="Glyco_transf_7C"/>
    <property type="match status" value="1"/>
</dbReference>
<comment type="caution">
    <text evidence="14">The sequence shown here is derived from an EMBL/GenBank/DDBJ whole genome shotgun (WGS) entry which is preliminary data.</text>
</comment>
<evidence type="ECO:0000256" key="10">
    <source>
        <dbReference type="ARBA" id="ARBA00023180"/>
    </source>
</evidence>
<dbReference type="Proteomes" id="UP001233172">
    <property type="component" value="Unassembled WGS sequence"/>
</dbReference>
<keyword evidence="15" id="KW-1185">Reference proteome</keyword>
<evidence type="ECO:0000313" key="15">
    <source>
        <dbReference type="Proteomes" id="UP001233172"/>
    </source>
</evidence>
<dbReference type="Gene3D" id="3.90.550.10">
    <property type="entry name" value="Spore Coat Polysaccharide Biosynthesis Protein SpsA, Chain A"/>
    <property type="match status" value="1"/>
</dbReference>
<keyword evidence="4 11" id="KW-0328">Glycosyltransferase</keyword>
<gene>
    <name evidence="14" type="ORF">Bpfe_025013</name>
</gene>
<evidence type="ECO:0000256" key="5">
    <source>
        <dbReference type="ARBA" id="ARBA00022679"/>
    </source>
</evidence>
<protein>
    <recommendedName>
        <fullName evidence="11">Beta-1,4-galactosyltransferase</fullName>
        <ecNumber evidence="11">2.4.1.-</ecNumber>
    </recommendedName>
</protein>
<evidence type="ECO:0000256" key="7">
    <source>
        <dbReference type="ARBA" id="ARBA00022968"/>
    </source>
</evidence>
<evidence type="ECO:0000259" key="13">
    <source>
        <dbReference type="Pfam" id="PF13733"/>
    </source>
</evidence>
<dbReference type="GO" id="GO:0016020">
    <property type="term" value="C:membrane"/>
    <property type="evidence" value="ECO:0007669"/>
    <property type="project" value="UniProtKB-SubCell"/>
</dbReference>
<name>A0AAD8EYV1_BIOPF</name>
<dbReference type="InterPro" id="IPR003859">
    <property type="entry name" value="Galactosyl_T"/>
</dbReference>
<evidence type="ECO:0000256" key="4">
    <source>
        <dbReference type="ARBA" id="ARBA00022676"/>
    </source>
</evidence>
<keyword evidence="7 11" id="KW-0735">Signal-anchor</keyword>
<evidence type="ECO:0000256" key="1">
    <source>
        <dbReference type="ARBA" id="ARBA00004606"/>
    </source>
</evidence>
<keyword evidence="10 11" id="KW-0325">Glycoprotein</keyword>
<dbReference type="EC" id="2.4.1.-" evidence="11"/>
<evidence type="ECO:0000256" key="2">
    <source>
        <dbReference type="ARBA" id="ARBA00004922"/>
    </source>
</evidence>
<feature type="domain" description="Galactosyltransferase N-terminal" evidence="13">
    <location>
        <begin position="105"/>
        <end position="237"/>
    </location>
</feature>
<dbReference type="GO" id="GO:0033842">
    <property type="term" value="F:N-acetyl-beta-glucosaminyl-derivative 4-beta-N-acetylgalactosaminyltransferase activity"/>
    <property type="evidence" value="ECO:0007669"/>
    <property type="project" value="TreeGrafter"/>
</dbReference>
<dbReference type="AlphaFoldDB" id="A0AAD8EYV1"/>
<dbReference type="Pfam" id="PF13733">
    <property type="entry name" value="Glyco_transf_7N"/>
    <property type="match status" value="1"/>
</dbReference>
<accession>A0AAD8EYV1</accession>
<dbReference type="InterPro" id="IPR029044">
    <property type="entry name" value="Nucleotide-diphossugar_trans"/>
</dbReference>
<dbReference type="GO" id="GO:0008378">
    <property type="term" value="F:galactosyltransferase activity"/>
    <property type="evidence" value="ECO:0007669"/>
    <property type="project" value="TreeGrafter"/>
</dbReference>
<proteinExistence type="inferred from homology"/>
<dbReference type="SUPFAM" id="SSF53448">
    <property type="entry name" value="Nucleotide-diphospho-sugar transferases"/>
    <property type="match status" value="1"/>
</dbReference>
<dbReference type="InterPro" id="IPR027791">
    <property type="entry name" value="Galactosyl_T_C"/>
</dbReference>
<keyword evidence="8" id="KW-1133">Transmembrane helix</keyword>
<reference evidence="14" key="2">
    <citation type="submission" date="2023-04" db="EMBL/GenBank/DDBJ databases">
        <authorList>
            <person name="Bu L."/>
            <person name="Lu L."/>
            <person name="Laidemitt M.R."/>
            <person name="Zhang S.M."/>
            <person name="Mutuku M."/>
            <person name="Mkoji G."/>
            <person name="Steinauer M."/>
            <person name="Loker E.S."/>
        </authorList>
    </citation>
    <scope>NUCLEOTIDE SEQUENCE</scope>
    <source>
        <strain evidence="14">KasaAsao</strain>
        <tissue evidence="14">Whole Snail</tissue>
    </source>
</reference>
<keyword evidence="6" id="KW-0812">Transmembrane</keyword>
<evidence type="ECO:0000256" key="3">
    <source>
        <dbReference type="ARBA" id="ARBA00005735"/>
    </source>
</evidence>
<keyword evidence="5 11" id="KW-0808">Transferase</keyword>
<evidence type="ECO:0000256" key="11">
    <source>
        <dbReference type="RuleBase" id="RU368121"/>
    </source>
</evidence>
<feature type="domain" description="Galactosyltransferase C-terminal" evidence="12">
    <location>
        <begin position="241"/>
        <end position="317"/>
    </location>
</feature>
<evidence type="ECO:0000313" key="14">
    <source>
        <dbReference type="EMBL" id="KAK0045527.1"/>
    </source>
</evidence>
<keyword evidence="9" id="KW-0472">Membrane</keyword>
<sequence>MDRCTKFKVFNCLLLLCVANFLLYRYFNQPATIQALVTPNSNRLYNNPKNSSLQRNQPSPDIAVVKLASVHNSSNVLEPLITSKNESNKPEEESSFVSSMTLPLCPLVPPRLNGPLATYSEASNLEDIAAENAGLQRGGRFKPPDCTARHRVAIIIPYRNRAEHLKILLKNLHPILGRQQLDYGIYVIDQALPGKFNRAMLMNIGYAEAMKRYDYQCAIFHDVDLIPENDRNIYSCPEQPRHLSAAIDKFNYRLPYDGIYGGVSAINKEHFEKINGFSNMFFGWGGEDDDMASRIRHAGLSITRYPMEIARYRMIKHSKDSGNEQNPQRFALLKTTTQRMAADGLNSLVYTVQGVDELPTHLRISVYINETLMLNQQT</sequence>
<dbReference type="GO" id="GO:0005794">
    <property type="term" value="C:Golgi apparatus"/>
    <property type="evidence" value="ECO:0007669"/>
    <property type="project" value="TreeGrafter"/>
</dbReference>
<evidence type="ECO:0000256" key="6">
    <source>
        <dbReference type="ARBA" id="ARBA00022692"/>
    </source>
</evidence>
<dbReference type="CDD" id="cd00899">
    <property type="entry name" value="b4GalT"/>
    <property type="match status" value="1"/>
</dbReference>
<dbReference type="InterPro" id="IPR027995">
    <property type="entry name" value="Galactosyl_T_N"/>
</dbReference>
<evidence type="ECO:0000259" key="12">
    <source>
        <dbReference type="Pfam" id="PF02709"/>
    </source>
</evidence>
<reference evidence="14" key="1">
    <citation type="journal article" date="2023" name="PLoS Negl. Trop. Dis.">
        <title>A genome sequence for Biomphalaria pfeifferi, the major vector snail for the human-infecting parasite Schistosoma mansoni.</title>
        <authorList>
            <person name="Bu L."/>
            <person name="Lu L."/>
            <person name="Laidemitt M.R."/>
            <person name="Zhang S.M."/>
            <person name="Mutuku M."/>
            <person name="Mkoji G."/>
            <person name="Steinauer M."/>
            <person name="Loker E.S."/>
        </authorList>
    </citation>
    <scope>NUCLEOTIDE SEQUENCE</scope>
    <source>
        <strain evidence="14">KasaAsao</strain>
    </source>
</reference>
<evidence type="ECO:0000256" key="9">
    <source>
        <dbReference type="ARBA" id="ARBA00023136"/>
    </source>
</evidence>
<dbReference type="PANTHER" id="PTHR19300:SF57">
    <property type="entry name" value="BETA-1,4-N-ACETYLGALACTOSAMINYLTRANSFERASE"/>
    <property type="match status" value="1"/>
</dbReference>